<reference evidence="1" key="1">
    <citation type="submission" date="2017-07" db="EMBL/GenBank/DDBJ databases">
        <title>Taro Niue Genome Assembly and Annotation.</title>
        <authorList>
            <person name="Atibalentja N."/>
            <person name="Keating K."/>
            <person name="Fields C.J."/>
        </authorList>
    </citation>
    <scope>NUCLEOTIDE SEQUENCE</scope>
    <source>
        <strain evidence="1">Niue_2</strain>
        <tissue evidence="1">Leaf</tissue>
    </source>
</reference>
<keyword evidence="2" id="KW-1185">Reference proteome</keyword>
<accession>A0A843WWB3</accession>
<evidence type="ECO:0000313" key="2">
    <source>
        <dbReference type="Proteomes" id="UP000652761"/>
    </source>
</evidence>
<sequence length="173" mass="19563">MTITPIPRPSGRINSLDYTNCWRSQHTEPPCHGDRMSCSTRPEISIPAGLSWRSEVVFNSARDLLPRSLIWVLEHRQYSHPLRFIPIPSAKELVITFHPGIGIAYVTTIRNRHSKTVDRVLDSRNSVPGPKFHLGASVLVHRLSYPLGQMRIFVRPGVGTALEAPYLNQHIDL</sequence>
<comment type="caution">
    <text evidence="1">The sequence shown here is derived from an EMBL/GenBank/DDBJ whole genome shotgun (WGS) entry which is preliminary data.</text>
</comment>
<gene>
    <name evidence="1" type="ORF">Taro_047504</name>
</gene>
<evidence type="ECO:0000313" key="1">
    <source>
        <dbReference type="EMBL" id="MQM14569.1"/>
    </source>
</evidence>
<organism evidence="1 2">
    <name type="scientific">Colocasia esculenta</name>
    <name type="common">Wild taro</name>
    <name type="synonym">Arum esculentum</name>
    <dbReference type="NCBI Taxonomy" id="4460"/>
    <lineage>
        <taxon>Eukaryota</taxon>
        <taxon>Viridiplantae</taxon>
        <taxon>Streptophyta</taxon>
        <taxon>Embryophyta</taxon>
        <taxon>Tracheophyta</taxon>
        <taxon>Spermatophyta</taxon>
        <taxon>Magnoliopsida</taxon>
        <taxon>Liliopsida</taxon>
        <taxon>Araceae</taxon>
        <taxon>Aroideae</taxon>
        <taxon>Colocasieae</taxon>
        <taxon>Colocasia</taxon>
    </lineage>
</organism>
<dbReference type="EMBL" id="NMUH01006144">
    <property type="protein sequence ID" value="MQM14569.1"/>
    <property type="molecule type" value="Genomic_DNA"/>
</dbReference>
<proteinExistence type="predicted"/>
<feature type="non-terminal residue" evidence="1">
    <location>
        <position position="173"/>
    </location>
</feature>
<dbReference type="Proteomes" id="UP000652761">
    <property type="component" value="Unassembled WGS sequence"/>
</dbReference>
<protein>
    <submittedName>
        <fullName evidence="1">Uncharacterized protein</fullName>
    </submittedName>
</protein>
<name>A0A843WWB3_COLES</name>
<dbReference type="AlphaFoldDB" id="A0A843WWB3"/>